<dbReference type="GeneID" id="36836985"/>
<sequence>MSLVEEAFKEFISNIVIILPVIIITVIGYVIIIILSHFIFSPFSLIENFVLGLTLSYSASASLGYYLYKKIDVFLSYLGPSTISGLILGLFFLIFSILRIPIISLMLDALALAFNFLLLPSIYRGKIDVGETIDWISRSISLDFISFLILYILCLFSFYPVIDIITISVSSILSYLMRIRI</sequence>
<gene>
    <name evidence="2" type="ORF">DFR86_03410</name>
</gene>
<dbReference type="RefSeq" id="WP_110379586.1">
    <property type="nucleotide sequence ID" value="NZ_CP029288.2"/>
</dbReference>
<evidence type="ECO:0000313" key="3">
    <source>
        <dbReference type="Proteomes" id="UP000248410"/>
    </source>
</evidence>
<name>A0A2U9IL00_9CREN</name>
<accession>A0A2U9IL00</accession>
<dbReference type="Proteomes" id="UP000248410">
    <property type="component" value="Chromosome"/>
</dbReference>
<reference evidence="2 3" key="1">
    <citation type="submission" date="2018-05" db="EMBL/GenBank/DDBJ databases">
        <title>Complete Genome Sequences of Extremely Thermoacidophilic, Metal-Mobilizing Type-Strain Members of the Archaeal Family Sulfolobaceae: Acidianus brierleyi DSM-1651T, Acidianus sulfidivorans DSM-18786T, Metallosphaera hakonensis DSM-7519T, and Metallosphaera prunae DSM-10039T.</title>
        <authorList>
            <person name="Counts J.A."/>
            <person name="Kelly R.M."/>
        </authorList>
    </citation>
    <scope>NUCLEOTIDE SEQUENCE [LARGE SCALE GENOMIC DNA]</scope>
    <source>
        <strain evidence="2 3">JP7</strain>
    </source>
</reference>
<feature type="transmembrane region" description="Helical" evidence="1">
    <location>
        <begin position="74"/>
        <end position="98"/>
    </location>
</feature>
<evidence type="ECO:0000256" key="1">
    <source>
        <dbReference type="SAM" id="Phobius"/>
    </source>
</evidence>
<evidence type="ECO:0000313" key="2">
    <source>
        <dbReference type="EMBL" id="AWR96696.1"/>
    </source>
</evidence>
<keyword evidence="1" id="KW-0812">Transmembrane</keyword>
<dbReference type="AlphaFoldDB" id="A0A2U9IL00"/>
<protein>
    <submittedName>
        <fullName evidence="2">Uncharacterized protein</fullName>
    </submittedName>
</protein>
<proteinExistence type="predicted"/>
<organism evidence="2 3">
    <name type="scientific">Acidianus sulfidivorans JP7</name>
    <dbReference type="NCBI Taxonomy" id="619593"/>
    <lineage>
        <taxon>Archaea</taxon>
        <taxon>Thermoproteota</taxon>
        <taxon>Thermoprotei</taxon>
        <taxon>Sulfolobales</taxon>
        <taxon>Sulfolobaceae</taxon>
        <taxon>Acidianus</taxon>
    </lineage>
</organism>
<keyword evidence="3" id="KW-1185">Reference proteome</keyword>
<feature type="transmembrane region" description="Helical" evidence="1">
    <location>
        <begin position="144"/>
        <end position="177"/>
    </location>
</feature>
<keyword evidence="1" id="KW-1133">Transmembrane helix</keyword>
<dbReference type="EMBL" id="CP029288">
    <property type="protein sequence ID" value="AWR96696.1"/>
    <property type="molecule type" value="Genomic_DNA"/>
</dbReference>
<feature type="transmembrane region" description="Helical" evidence="1">
    <location>
        <begin position="12"/>
        <end position="36"/>
    </location>
</feature>
<feature type="transmembrane region" description="Helical" evidence="1">
    <location>
        <begin position="105"/>
        <end position="124"/>
    </location>
</feature>
<dbReference type="KEGG" id="asul:DFR86_03410"/>
<feature type="transmembrane region" description="Helical" evidence="1">
    <location>
        <begin position="48"/>
        <end position="68"/>
    </location>
</feature>
<keyword evidence="1" id="KW-0472">Membrane</keyword>
<dbReference type="OrthoDB" id="385667at2157"/>